<keyword evidence="2" id="KW-1185">Reference proteome</keyword>
<organism evidence="1 2">
    <name type="scientific">Streptococcus gallinaceus</name>
    <dbReference type="NCBI Taxonomy" id="165758"/>
    <lineage>
        <taxon>Bacteria</taxon>
        <taxon>Bacillati</taxon>
        <taxon>Bacillota</taxon>
        <taxon>Bacilli</taxon>
        <taxon>Lactobacillales</taxon>
        <taxon>Streptococcaceae</taxon>
        <taxon>Streptococcus</taxon>
    </lineage>
</organism>
<reference evidence="1 2" key="1">
    <citation type="submission" date="2024-06" db="EMBL/GenBank/DDBJ databases">
        <title>Genomic Encyclopedia of Type Strains, Phase IV (KMG-IV): sequencing the most valuable type-strain genomes for metagenomic binning, comparative biology and taxonomic classification.</title>
        <authorList>
            <person name="Goeker M."/>
        </authorList>
    </citation>
    <scope>NUCLEOTIDE SEQUENCE [LARGE SCALE GENOMIC DNA]</scope>
    <source>
        <strain evidence="1 2">DSM 15349</strain>
    </source>
</reference>
<dbReference type="InterPro" id="IPR016785">
    <property type="entry name" value="ComGD"/>
</dbReference>
<dbReference type="EMBL" id="JBEPMK010000005">
    <property type="protein sequence ID" value="MET3644935.1"/>
    <property type="molecule type" value="Genomic_DNA"/>
</dbReference>
<dbReference type="Proteomes" id="UP001549055">
    <property type="component" value="Unassembled WGS sequence"/>
</dbReference>
<comment type="caution">
    <text evidence="1">The sequence shown here is derived from an EMBL/GenBank/DDBJ whole genome shotgun (WGS) entry which is preliminary data.</text>
</comment>
<protein>
    <submittedName>
        <fullName evidence="1">Competence protein ComGD</fullName>
    </submittedName>
</protein>
<proteinExistence type="predicted"/>
<name>A0ABV2JLZ8_9STRE</name>
<accession>A0ABV2JLZ8</accession>
<evidence type="ECO:0000313" key="1">
    <source>
        <dbReference type="EMBL" id="MET3644935.1"/>
    </source>
</evidence>
<dbReference type="RefSeq" id="WP_253365412.1">
    <property type="nucleotide sequence ID" value="NZ_JALJXU010000006.1"/>
</dbReference>
<sequence>MQNTRDSQPVLRRKLAAFTLLESLLTLFVTSFLAVALSGSVQTVFHQVEEQLFFLEFEQVYKNSQRLAVTSQQAVQLTVDQDGVKNGFQQVKLPRTVQLVRGAVIDFDKKGGNSSLAKLEFQIGEKRVYYQLYMGSGRYKKSEK</sequence>
<gene>
    <name evidence="1" type="ORF">ABID27_001566</name>
</gene>
<dbReference type="NCBIfam" id="NF040982">
    <property type="entry name" value="ComGD"/>
    <property type="match status" value="1"/>
</dbReference>
<evidence type="ECO:0000313" key="2">
    <source>
        <dbReference type="Proteomes" id="UP001549055"/>
    </source>
</evidence>